<reference evidence="2 3" key="1">
    <citation type="submission" date="2020-10" db="EMBL/GenBank/DDBJ databases">
        <title>The Coptis chinensis genome and diversification of protoberbering-type alkaloids.</title>
        <authorList>
            <person name="Wang B."/>
            <person name="Shu S."/>
            <person name="Song C."/>
            <person name="Liu Y."/>
        </authorList>
    </citation>
    <scope>NUCLEOTIDE SEQUENCE [LARGE SCALE GENOMIC DNA]</scope>
    <source>
        <strain evidence="2">HL-2020</strain>
        <tissue evidence="2">Leaf</tissue>
    </source>
</reference>
<dbReference type="Gene3D" id="3.30.420.10">
    <property type="entry name" value="Ribonuclease H-like superfamily/Ribonuclease H"/>
    <property type="match status" value="1"/>
</dbReference>
<dbReference type="FunFam" id="3.30.420.10:FF:000076">
    <property type="entry name" value="RBR-type E3 ubiquitin transferase"/>
    <property type="match status" value="1"/>
</dbReference>
<dbReference type="OrthoDB" id="2016287at2759"/>
<dbReference type="GO" id="GO:0004523">
    <property type="term" value="F:RNA-DNA hybrid ribonuclease activity"/>
    <property type="evidence" value="ECO:0007669"/>
    <property type="project" value="InterPro"/>
</dbReference>
<dbReference type="InterPro" id="IPR036397">
    <property type="entry name" value="RNaseH_sf"/>
</dbReference>
<dbReference type="PROSITE" id="PS50879">
    <property type="entry name" value="RNASE_H_1"/>
    <property type="match status" value="1"/>
</dbReference>
<sequence length="241" mass="26521">MDEHERIELISTENHFVVSDDIGNAAAGELTATPLKRYVTFLGNRKDGSASKWICNFGCKKEPYTGTYSRIRAHLIGLLPGQKAQGVALCSKQEAFEWTTSADTLKRQSKHMKLENSVKSQARKCFSCSIEFDGASKGNPGLSGAGAVIRADDGSLVCRVREGVGIATNNVAEYRAIILGLRHALKKGFTQIRVQGDSKLVCMQVQGLWKTKNDNMAILCKQVKELVDKFVSFQISHVLRV</sequence>
<gene>
    <name evidence="2" type="ORF">IFM89_026290</name>
</gene>
<organism evidence="2 3">
    <name type="scientific">Coptis chinensis</name>
    <dbReference type="NCBI Taxonomy" id="261450"/>
    <lineage>
        <taxon>Eukaryota</taxon>
        <taxon>Viridiplantae</taxon>
        <taxon>Streptophyta</taxon>
        <taxon>Embryophyta</taxon>
        <taxon>Tracheophyta</taxon>
        <taxon>Spermatophyta</taxon>
        <taxon>Magnoliopsida</taxon>
        <taxon>Ranunculales</taxon>
        <taxon>Ranunculaceae</taxon>
        <taxon>Coptidoideae</taxon>
        <taxon>Coptis</taxon>
    </lineage>
</organism>
<dbReference type="Proteomes" id="UP000631114">
    <property type="component" value="Unassembled WGS sequence"/>
</dbReference>
<protein>
    <recommendedName>
        <fullName evidence="1">RNase H type-1 domain-containing protein</fullName>
    </recommendedName>
</protein>
<evidence type="ECO:0000259" key="1">
    <source>
        <dbReference type="PROSITE" id="PS50879"/>
    </source>
</evidence>
<feature type="domain" description="RNase H type-1" evidence="1">
    <location>
        <begin position="124"/>
        <end position="241"/>
    </location>
</feature>
<comment type="caution">
    <text evidence="2">The sequence shown here is derived from an EMBL/GenBank/DDBJ whole genome shotgun (WGS) entry which is preliminary data.</text>
</comment>
<dbReference type="PANTHER" id="PTHR46387">
    <property type="entry name" value="POLYNUCLEOTIDYL TRANSFERASE, RIBONUCLEASE H-LIKE SUPERFAMILY PROTEIN"/>
    <property type="match status" value="1"/>
</dbReference>
<dbReference type="InterPro" id="IPR002156">
    <property type="entry name" value="RNaseH_domain"/>
</dbReference>
<dbReference type="SUPFAM" id="SSF53098">
    <property type="entry name" value="Ribonuclease H-like"/>
    <property type="match status" value="1"/>
</dbReference>
<accession>A0A835IXP8</accession>
<dbReference type="Pfam" id="PF13456">
    <property type="entry name" value="RVT_3"/>
    <property type="match status" value="1"/>
</dbReference>
<evidence type="ECO:0000313" key="2">
    <source>
        <dbReference type="EMBL" id="KAF9625710.1"/>
    </source>
</evidence>
<dbReference type="AlphaFoldDB" id="A0A835IXP8"/>
<name>A0A835IXP8_9MAGN</name>
<dbReference type="GO" id="GO:0003676">
    <property type="term" value="F:nucleic acid binding"/>
    <property type="evidence" value="ECO:0007669"/>
    <property type="project" value="InterPro"/>
</dbReference>
<dbReference type="EMBL" id="JADFTS010000001">
    <property type="protein sequence ID" value="KAF9625710.1"/>
    <property type="molecule type" value="Genomic_DNA"/>
</dbReference>
<dbReference type="PANTHER" id="PTHR46387:SF40">
    <property type="entry name" value="POLYNUCLEOTIDYL TRANSFERASE, RIBONUCLEASE H-LIKE SUPERFAMILY PROTEIN"/>
    <property type="match status" value="1"/>
</dbReference>
<evidence type="ECO:0000313" key="3">
    <source>
        <dbReference type="Proteomes" id="UP000631114"/>
    </source>
</evidence>
<proteinExistence type="predicted"/>
<dbReference type="CDD" id="cd09279">
    <property type="entry name" value="RNase_HI_like"/>
    <property type="match status" value="1"/>
</dbReference>
<keyword evidence="3" id="KW-1185">Reference proteome</keyword>
<dbReference type="InterPro" id="IPR012337">
    <property type="entry name" value="RNaseH-like_sf"/>
</dbReference>